<evidence type="ECO:0000256" key="13">
    <source>
        <dbReference type="ARBA" id="ARBA00023295"/>
    </source>
</evidence>
<sequence length="381" mass="42516">MSTASAPELQQAAQQRQPVLAERLVAWQRLEGRHHLPWQQTRDPYRVWLSEIMLQQTQVSTVLAYYERFLQRFPAVADLAAAPLDEVLAMWSGLGYYSRARNLHRCAQAVVAEHGGRFPDNADALQTLPGIGPSTAAAVAAFCFGQRISIMDGNVKRVLARVLGWEADLSVAAHERALWQAAQAVLPERTEDMPSYTQGLMDLGATLCTPRKPACLTCPWTELCVARTTDEPERLPVKKRKLKRSTREHWWLWLVRQAPDGEQVWLEQLPDTGVWAGLWTLPLLDDEAAMAALLGEPLAGALELQPRLKHVLTHLDWWLHPRRLVLDEAQAAVLTPTLQARHDAAGSQAASSIVTQQGRWVQVANLAAWGLPAPVRKLLQP</sequence>
<dbReference type="GO" id="GO:0046872">
    <property type="term" value="F:metal ion binding"/>
    <property type="evidence" value="ECO:0007669"/>
    <property type="project" value="UniProtKB-UniRule"/>
</dbReference>
<keyword evidence="12" id="KW-0234">DNA repair</keyword>
<evidence type="ECO:0000256" key="9">
    <source>
        <dbReference type="ARBA" id="ARBA00022801"/>
    </source>
</evidence>
<gene>
    <name evidence="16" type="ORF">EV672_104241</name>
</gene>
<evidence type="ECO:0000259" key="15">
    <source>
        <dbReference type="SMART" id="SM00478"/>
    </source>
</evidence>
<dbReference type="Gene3D" id="1.10.340.30">
    <property type="entry name" value="Hypothetical protein, domain 2"/>
    <property type="match status" value="1"/>
</dbReference>
<comment type="cofactor">
    <cofactor evidence="14">
        <name>[4Fe-4S] cluster</name>
        <dbReference type="ChEBI" id="CHEBI:49883"/>
    </cofactor>
    <text evidence="14">Binds 1 [4Fe-4S] cluster.</text>
</comment>
<reference evidence="16 17" key="1">
    <citation type="submission" date="2019-03" db="EMBL/GenBank/DDBJ databases">
        <title>Genomic Encyclopedia of Type Strains, Phase IV (KMG-IV): sequencing the most valuable type-strain genomes for metagenomic binning, comparative biology and taxonomic classification.</title>
        <authorList>
            <person name="Goeker M."/>
        </authorList>
    </citation>
    <scope>NUCLEOTIDE SEQUENCE [LARGE SCALE GENOMIC DNA]</scope>
    <source>
        <strain evidence="16 17">DSM 11901</strain>
    </source>
</reference>
<dbReference type="Gene3D" id="1.10.1670.10">
    <property type="entry name" value="Helix-hairpin-Helix base-excision DNA repair enzymes (C-terminal)"/>
    <property type="match status" value="1"/>
</dbReference>
<evidence type="ECO:0000256" key="2">
    <source>
        <dbReference type="ARBA" id="ARBA00002933"/>
    </source>
</evidence>
<dbReference type="GO" id="GO:0034039">
    <property type="term" value="F:8-oxo-7,8-dihydroguanine DNA N-glycosylase activity"/>
    <property type="evidence" value="ECO:0007669"/>
    <property type="project" value="TreeGrafter"/>
</dbReference>
<dbReference type="GO" id="GO:0051539">
    <property type="term" value="F:4 iron, 4 sulfur cluster binding"/>
    <property type="evidence" value="ECO:0007669"/>
    <property type="project" value="UniProtKB-UniRule"/>
</dbReference>
<evidence type="ECO:0000256" key="7">
    <source>
        <dbReference type="ARBA" id="ARBA00022723"/>
    </source>
</evidence>
<dbReference type="AlphaFoldDB" id="A0A4R6RCL9"/>
<dbReference type="InterPro" id="IPR011257">
    <property type="entry name" value="DNA_glycosylase"/>
</dbReference>
<comment type="caution">
    <text evidence="16">The sequence shown here is derived from an EMBL/GenBank/DDBJ whole genome shotgun (WGS) entry which is preliminary data.</text>
</comment>
<protein>
    <recommendedName>
        <fullName evidence="5 14">Adenine DNA glycosylase</fullName>
        <ecNumber evidence="4 14">3.2.2.31</ecNumber>
    </recommendedName>
</protein>
<dbReference type="NCBIfam" id="TIGR01084">
    <property type="entry name" value="mutY"/>
    <property type="match status" value="1"/>
</dbReference>
<dbReference type="GO" id="GO:0000701">
    <property type="term" value="F:purine-specific mismatch base pair DNA N-glycosylase activity"/>
    <property type="evidence" value="ECO:0007669"/>
    <property type="project" value="UniProtKB-EC"/>
</dbReference>
<dbReference type="Gene3D" id="3.90.79.10">
    <property type="entry name" value="Nucleoside Triphosphate Pyrophosphohydrolase"/>
    <property type="match status" value="1"/>
</dbReference>
<dbReference type="InterPro" id="IPR005760">
    <property type="entry name" value="A/G_AdeGlyc_MutY"/>
</dbReference>
<evidence type="ECO:0000313" key="16">
    <source>
        <dbReference type="EMBL" id="TDP83859.1"/>
    </source>
</evidence>
<keyword evidence="8 14" id="KW-0227">DNA damage</keyword>
<dbReference type="PANTHER" id="PTHR42944:SF1">
    <property type="entry name" value="ADENINE DNA GLYCOSYLASE"/>
    <property type="match status" value="1"/>
</dbReference>
<evidence type="ECO:0000256" key="6">
    <source>
        <dbReference type="ARBA" id="ARBA00022485"/>
    </source>
</evidence>
<dbReference type="PANTHER" id="PTHR42944">
    <property type="entry name" value="ADENINE DNA GLYCOSYLASE"/>
    <property type="match status" value="1"/>
</dbReference>
<dbReference type="EC" id="3.2.2.31" evidence="4 14"/>
<proteinExistence type="inferred from homology"/>
<keyword evidence="7" id="KW-0479">Metal-binding</keyword>
<evidence type="ECO:0000256" key="4">
    <source>
        <dbReference type="ARBA" id="ARBA00012045"/>
    </source>
</evidence>
<evidence type="ECO:0000256" key="10">
    <source>
        <dbReference type="ARBA" id="ARBA00023004"/>
    </source>
</evidence>
<dbReference type="Pfam" id="PF10576">
    <property type="entry name" value="EndIII_4Fe-2S"/>
    <property type="match status" value="1"/>
</dbReference>
<dbReference type="InterPro" id="IPR029119">
    <property type="entry name" value="MutY_C"/>
</dbReference>
<dbReference type="InterPro" id="IPR003265">
    <property type="entry name" value="HhH-GPD_domain"/>
</dbReference>
<keyword evidence="13 14" id="KW-0326">Glycosidase</keyword>
<dbReference type="InterPro" id="IPR004035">
    <property type="entry name" value="Endouclease-III_FeS-bd_BS"/>
</dbReference>
<dbReference type="SUPFAM" id="SSF48150">
    <property type="entry name" value="DNA-glycosylase"/>
    <property type="match status" value="1"/>
</dbReference>
<comment type="function">
    <text evidence="2">Adenine glycosylase active on G-A mispairs. MutY also corrects error-prone DNA synthesis past GO lesions which are due to the oxidatively damaged form of guanine: 7,8-dihydro-8-oxoguanine (8-oxo-dGTP).</text>
</comment>
<feature type="domain" description="HhH-GPD" evidence="15">
    <location>
        <begin position="53"/>
        <end position="206"/>
    </location>
</feature>
<evidence type="ECO:0000256" key="14">
    <source>
        <dbReference type="RuleBase" id="RU365096"/>
    </source>
</evidence>
<dbReference type="GO" id="GO:0035485">
    <property type="term" value="F:adenine/guanine mispair binding"/>
    <property type="evidence" value="ECO:0007669"/>
    <property type="project" value="TreeGrafter"/>
</dbReference>
<dbReference type="CDD" id="cd03431">
    <property type="entry name" value="NUDIX_DNA_Glycosylase_C-MutY"/>
    <property type="match status" value="1"/>
</dbReference>
<keyword evidence="9" id="KW-0378">Hydrolase</keyword>
<dbReference type="Pfam" id="PF00730">
    <property type="entry name" value="HhH-GPD"/>
    <property type="match status" value="1"/>
</dbReference>
<dbReference type="GO" id="GO:0006298">
    <property type="term" value="P:mismatch repair"/>
    <property type="evidence" value="ECO:0007669"/>
    <property type="project" value="TreeGrafter"/>
</dbReference>
<dbReference type="EMBL" id="SNXW01000004">
    <property type="protein sequence ID" value="TDP83859.1"/>
    <property type="molecule type" value="Genomic_DNA"/>
</dbReference>
<dbReference type="SMART" id="SM00478">
    <property type="entry name" value="ENDO3c"/>
    <property type="match status" value="1"/>
</dbReference>
<dbReference type="PROSITE" id="PS00764">
    <property type="entry name" value="ENDONUCLEASE_III_1"/>
    <property type="match status" value="1"/>
</dbReference>
<evidence type="ECO:0000256" key="3">
    <source>
        <dbReference type="ARBA" id="ARBA00008343"/>
    </source>
</evidence>
<evidence type="ECO:0000256" key="5">
    <source>
        <dbReference type="ARBA" id="ARBA00022023"/>
    </source>
</evidence>
<evidence type="ECO:0000313" key="17">
    <source>
        <dbReference type="Proteomes" id="UP000294593"/>
    </source>
</evidence>
<dbReference type="Proteomes" id="UP000294593">
    <property type="component" value="Unassembled WGS sequence"/>
</dbReference>
<evidence type="ECO:0000256" key="11">
    <source>
        <dbReference type="ARBA" id="ARBA00023014"/>
    </source>
</evidence>
<dbReference type="GO" id="GO:0032357">
    <property type="term" value="F:oxidized purine DNA binding"/>
    <property type="evidence" value="ECO:0007669"/>
    <property type="project" value="TreeGrafter"/>
</dbReference>
<evidence type="ECO:0000256" key="1">
    <source>
        <dbReference type="ARBA" id="ARBA00000843"/>
    </source>
</evidence>
<dbReference type="InterPro" id="IPR003651">
    <property type="entry name" value="Endonuclease3_FeS-loop_motif"/>
</dbReference>
<keyword evidence="11" id="KW-0411">Iron-sulfur</keyword>
<keyword evidence="17" id="KW-1185">Reference proteome</keyword>
<dbReference type="FunFam" id="1.10.340.30:FF:000002">
    <property type="entry name" value="Adenine DNA glycosylase"/>
    <property type="match status" value="1"/>
</dbReference>
<dbReference type="InterPro" id="IPR044298">
    <property type="entry name" value="MIG/MutY"/>
</dbReference>
<dbReference type="InterPro" id="IPR023170">
    <property type="entry name" value="HhH_base_excis_C"/>
</dbReference>
<dbReference type="InterPro" id="IPR015797">
    <property type="entry name" value="NUDIX_hydrolase-like_dom_sf"/>
</dbReference>
<evidence type="ECO:0000256" key="12">
    <source>
        <dbReference type="ARBA" id="ARBA00023204"/>
    </source>
</evidence>
<name>A0A4R6RCL9_9BURK</name>
<dbReference type="GO" id="GO:0006284">
    <property type="term" value="P:base-excision repair"/>
    <property type="evidence" value="ECO:0007669"/>
    <property type="project" value="UniProtKB-UniRule"/>
</dbReference>
<keyword evidence="10 14" id="KW-0408">Iron</keyword>
<comment type="catalytic activity">
    <reaction evidence="1 14">
        <text>Hydrolyzes free adenine bases from 7,8-dihydro-8-oxoguanine:adenine mismatched double-stranded DNA, leaving an apurinic site.</text>
        <dbReference type="EC" id="3.2.2.31"/>
    </reaction>
</comment>
<dbReference type="CDD" id="cd00056">
    <property type="entry name" value="ENDO3c"/>
    <property type="match status" value="1"/>
</dbReference>
<comment type="similarity">
    <text evidence="3 14">Belongs to the Nth/MutY family.</text>
</comment>
<keyword evidence="6" id="KW-0004">4Fe-4S</keyword>
<accession>A0A4R6RCL9</accession>
<dbReference type="Pfam" id="PF14815">
    <property type="entry name" value="NUDIX_4"/>
    <property type="match status" value="1"/>
</dbReference>
<dbReference type="Pfam" id="PF00633">
    <property type="entry name" value="HHH"/>
    <property type="match status" value="1"/>
</dbReference>
<dbReference type="RefSeq" id="WP_243738613.1">
    <property type="nucleotide sequence ID" value="NZ_SNXW01000004.1"/>
</dbReference>
<organism evidence="16 17">
    <name type="scientific">Aquabacterium commune</name>
    <dbReference type="NCBI Taxonomy" id="70586"/>
    <lineage>
        <taxon>Bacteria</taxon>
        <taxon>Pseudomonadati</taxon>
        <taxon>Pseudomonadota</taxon>
        <taxon>Betaproteobacteria</taxon>
        <taxon>Burkholderiales</taxon>
        <taxon>Aquabacterium</taxon>
    </lineage>
</organism>
<evidence type="ECO:0000256" key="8">
    <source>
        <dbReference type="ARBA" id="ARBA00022763"/>
    </source>
</evidence>
<dbReference type="InterPro" id="IPR000445">
    <property type="entry name" value="HhH_motif"/>
</dbReference>
<dbReference type="SUPFAM" id="SSF55811">
    <property type="entry name" value="Nudix"/>
    <property type="match status" value="1"/>
</dbReference>